<dbReference type="PANTHER" id="PTHR43247">
    <property type="entry name" value="PHOSPHOSERINE AMINOTRANSFERASE"/>
    <property type="match status" value="1"/>
</dbReference>
<keyword evidence="4 11" id="KW-0032">Aminotransferase</keyword>
<feature type="binding site" evidence="11">
    <location>
        <begin position="242"/>
        <end position="243"/>
    </location>
    <ligand>
        <name>pyridoxal 5'-phosphate</name>
        <dbReference type="ChEBI" id="CHEBI:597326"/>
    </ligand>
</feature>
<organism evidence="13 14">
    <name type="scientific">Paenibacillus gyeongsangnamensis</name>
    <dbReference type="NCBI Taxonomy" id="3388067"/>
    <lineage>
        <taxon>Bacteria</taxon>
        <taxon>Bacillati</taxon>
        <taxon>Bacillota</taxon>
        <taxon>Bacilli</taxon>
        <taxon>Bacillales</taxon>
        <taxon>Paenibacillaceae</taxon>
        <taxon>Paenibacillus</taxon>
    </lineage>
</organism>
<comment type="pathway">
    <text evidence="2 11">Amino-acid biosynthesis; L-serine biosynthesis; L-serine from 3-phospho-D-glycerate: step 2/3.</text>
</comment>
<comment type="caution">
    <text evidence="11">Lacks conserved residue(s) required for the propagation of feature annotation.</text>
</comment>
<dbReference type="Gene3D" id="3.90.1150.10">
    <property type="entry name" value="Aspartate Aminotransferase, domain 1"/>
    <property type="match status" value="1"/>
</dbReference>
<feature type="binding site" evidence="11">
    <location>
        <position position="103"/>
    </location>
    <ligand>
        <name>pyridoxal 5'-phosphate</name>
        <dbReference type="ChEBI" id="CHEBI:597326"/>
    </ligand>
</feature>
<keyword evidence="14" id="KW-1185">Reference proteome</keyword>
<dbReference type="InterPro" id="IPR015422">
    <property type="entry name" value="PyrdxlP-dep_Trfase_small"/>
</dbReference>
<evidence type="ECO:0000256" key="2">
    <source>
        <dbReference type="ARBA" id="ARBA00005099"/>
    </source>
</evidence>
<comment type="similarity">
    <text evidence="3 11">Belongs to the class-V pyridoxal-phosphate-dependent aminotransferase family. SerC subfamily.</text>
</comment>
<dbReference type="NCBIfam" id="NF003764">
    <property type="entry name" value="PRK05355.1"/>
    <property type="match status" value="1"/>
</dbReference>
<dbReference type="Gene3D" id="3.40.640.10">
    <property type="entry name" value="Type I PLP-dependent aspartate aminotransferase-like (Major domain)"/>
    <property type="match status" value="1"/>
</dbReference>
<dbReference type="PANTHER" id="PTHR43247:SF1">
    <property type="entry name" value="PHOSPHOSERINE AMINOTRANSFERASE"/>
    <property type="match status" value="1"/>
</dbReference>
<comment type="function">
    <text evidence="1 11">Catalyzes the reversible conversion of 3-phosphohydroxypyruvate to phosphoserine and of 3-hydroxy-2-oxo-4-phosphonooxybutanoate to phosphohydroxythreonine.</text>
</comment>
<feature type="binding site" evidence="11">
    <location>
        <position position="157"/>
    </location>
    <ligand>
        <name>pyridoxal 5'-phosphate</name>
        <dbReference type="ChEBI" id="CHEBI:597326"/>
    </ligand>
</feature>
<comment type="catalytic activity">
    <reaction evidence="9 11">
        <text>4-(phosphooxy)-L-threonine + 2-oxoglutarate = (R)-3-hydroxy-2-oxo-4-phosphooxybutanoate + L-glutamate</text>
        <dbReference type="Rhea" id="RHEA:16573"/>
        <dbReference type="ChEBI" id="CHEBI:16810"/>
        <dbReference type="ChEBI" id="CHEBI:29985"/>
        <dbReference type="ChEBI" id="CHEBI:58452"/>
        <dbReference type="ChEBI" id="CHEBI:58538"/>
        <dbReference type="EC" id="2.6.1.52"/>
    </reaction>
</comment>
<name>A0ABT4Q9H7_9BACL</name>
<feature type="binding site" evidence="11">
    <location>
        <position position="43"/>
    </location>
    <ligand>
        <name>L-glutamate</name>
        <dbReference type="ChEBI" id="CHEBI:29985"/>
    </ligand>
</feature>
<dbReference type="PROSITE" id="PS00595">
    <property type="entry name" value="AA_TRANSFER_CLASS_5"/>
    <property type="match status" value="1"/>
</dbReference>
<comment type="subcellular location">
    <subcellularLocation>
        <location evidence="11">Cytoplasm</location>
    </subcellularLocation>
</comment>
<dbReference type="InterPro" id="IPR022278">
    <property type="entry name" value="Pser_aminoTfrase"/>
</dbReference>
<evidence type="ECO:0000256" key="4">
    <source>
        <dbReference type="ARBA" id="ARBA00022576"/>
    </source>
</evidence>
<evidence type="ECO:0000256" key="7">
    <source>
        <dbReference type="ARBA" id="ARBA00022898"/>
    </source>
</evidence>
<evidence type="ECO:0000256" key="9">
    <source>
        <dbReference type="ARBA" id="ARBA00047630"/>
    </source>
</evidence>
<evidence type="ECO:0000256" key="3">
    <source>
        <dbReference type="ARBA" id="ARBA00006904"/>
    </source>
</evidence>
<evidence type="ECO:0000256" key="11">
    <source>
        <dbReference type="HAMAP-Rule" id="MF_00160"/>
    </source>
</evidence>
<keyword evidence="6 11" id="KW-0808">Transferase</keyword>
<dbReference type="InterPro" id="IPR000192">
    <property type="entry name" value="Aminotrans_V_dom"/>
</dbReference>
<evidence type="ECO:0000256" key="6">
    <source>
        <dbReference type="ARBA" id="ARBA00022679"/>
    </source>
</evidence>
<dbReference type="GO" id="GO:0004648">
    <property type="term" value="F:O-phospho-L-serine:2-oxoglutarate aminotransferase activity"/>
    <property type="evidence" value="ECO:0007669"/>
    <property type="project" value="UniProtKB-EC"/>
</dbReference>
<comment type="catalytic activity">
    <reaction evidence="10 11">
        <text>O-phospho-L-serine + 2-oxoglutarate = 3-phosphooxypyruvate + L-glutamate</text>
        <dbReference type="Rhea" id="RHEA:14329"/>
        <dbReference type="ChEBI" id="CHEBI:16810"/>
        <dbReference type="ChEBI" id="CHEBI:18110"/>
        <dbReference type="ChEBI" id="CHEBI:29985"/>
        <dbReference type="ChEBI" id="CHEBI:57524"/>
        <dbReference type="EC" id="2.6.1.52"/>
    </reaction>
</comment>
<accession>A0ABT4Q9H7</accession>
<evidence type="ECO:0000313" key="14">
    <source>
        <dbReference type="Proteomes" id="UP001527882"/>
    </source>
</evidence>
<protein>
    <recommendedName>
        <fullName evidence="11">Phosphoserine aminotransferase</fullName>
        <ecNumber evidence="11">2.6.1.52</ecNumber>
    </recommendedName>
    <alternativeName>
        <fullName evidence="11">Phosphohydroxythreonine aminotransferase</fullName>
        <shortName evidence="11">PSAT</shortName>
    </alternativeName>
</protein>
<dbReference type="EMBL" id="JAQAGZ010000008">
    <property type="protein sequence ID" value="MCZ8513412.1"/>
    <property type="molecule type" value="Genomic_DNA"/>
</dbReference>
<dbReference type="InterPro" id="IPR015421">
    <property type="entry name" value="PyrdxlP-dep_Trfase_major"/>
</dbReference>
<dbReference type="Proteomes" id="UP001527882">
    <property type="component" value="Unassembled WGS sequence"/>
</dbReference>
<comment type="subunit">
    <text evidence="11">Homodimer.</text>
</comment>
<keyword evidence="7 11" id="KW-0663">Pyridoxal phosphate</keyword>
<evidence type="ECO:0000313" key="13">
    <source>
        <dbReference type="EMBL" id="MCZ8513412.1"/>
    </source>
</evidence>
<keyword evidence="8 11" id="KW-0718">Serine biosynthesis</keyword>
<dbReference type="EC" id="2.6.1.52" evidence="11"/>
<dbReference type="SUPFAM" id="SSF53383">
    <property type="entry name" value="PLP-dependent transferases"/>
    <property type="match status" value="1"/>
</dbReference>
<comment type="cofactor">
    <cofactor evidence="11">
        <name>pyridoxal 5'-phosphate</name>
        <dbReference type="ChEBI" id="CHEBI:597326"/>
    </cofactor>
    <text evidence="11">Binds 1 pyridoxal phosphate per subunit.</text>
</comment>
<reference evidence="13 14" key="1">
    <citation type="submission" date="2022-12" db="EMBL/GenBank/DDBJ databases">
        <title>Draft genome sequence of Paenibacillus sp. dW9.</title>
        <authorList>
            <person name="Choi E.-W."/>
            <person name="Kim D.-U."/>
        </authorList>
    </citation>
    <scope>NUCLEOTIDE SEQUENCE [LARGE SCALE GENOMIC DNA]</scope>
    <source>
        <strain evidence="14">dW9</strain>
    </source>
</reference>
<evidence type="ECO:0000256" key="10">
    <source>
        <dbReference type="ARBA" id="ARBA00049007"/>
    </source>
</evidence>
<dbReference type="Pfam" id="PF00266">
    <property type="entry name" value="Aminotran_5"/>
    <property type="match status" value="1"/>
</dbReference>
<dbReference type="InterPro" id="IPR020578">
    <property type="entry name" value="Aminotrans_V_PyrdxlP_BS"/>
</dbReference>
<feature type="binding site" evidence="11">
    <location>
        <begin position="77"/>
        <end position="78"/>
    </location>
    <ligand>
        <name>pyridoxal 5'-phosphate</name>
        <dbReference type="ChEBI" id="CHEBI:597326"/>
    </ligand>
</feature>
<proteinExistence type="inferred from homology"/>
<dbReference type="PIRSF" id="PIRSF000525">
    <property type="entry name" value="SerC"/>
    <property type="match status" value="1"/>
</dbReference>
<evidence type="ECO:0000259" key="12">
    <source>
        <dbReference type="Pfam" id="PF00266"/>
    </source>
</evidence>
<sequence>MDYRAHNFFPGPAALPLEVLEQAREELVGYRGHGMSLMEMSHRTEAYERLNEETQELLLSILGLPKGYRALFMGGGASTQFALVPLNLLGPGRKGWYAITGQFAEKAYEEARTVGDAAVVASSKAMGWSVVPSAEELKVPESESGQVAYLHITVNNTIEGSRYPVLPEVGEVPLIGDVTSEVLSRTMDYSRFGLFYAGAQKNLGPAGVTVVVLREELLKQASTSIPTIFRYETYVKHRSLYNTPPVHSVYMLRLVLEWVQRQGGVAALERRNVEKARLLYDVMDASRGFYRGVVAQPYRSVMNITWRMADEALERMFVEASEREGFAGLAGHRSVGGLRASAYNAVPVEACRALAEFMTEFQRRHG</sequence>
<feature type="binding site" evidence="11">
    <location>
        <position position="200"/>
    </location>
    <ligand>
        <name>pyridoxal 5'-phosphate</name>
        <dbReference type="ChEBI" id="CHEBI:597326"/>
    </ligand>
</feature>
<evidence type="ECO:0000256" key="1">
    <source>
        <dbReference type="ARBA" id="ARBA00003483"/>
    </source>
</evidence>
<feature type="domain" description="Aminotransferase class V" evidence="12">
    <location>
        <begin position="7"/>
        <end position="348"/>
    </location>
</feature>
<evidence type="ECO:0000256" key="5">
    <source>
        <dbReference type="ARBA" id="ARBA00022605"/>
    </source>
</evidence>
<keyword evidence="11" id="KW-0963">Cytoplasm</keyword>
<evidence type="ECO:0000256" key="8">
    <source>
        <dbReference type="ARBA" id="ARBA00023299"/>
    </source>
</evidence>
<feature type="binding site" evidence="11">
    <location>
        <position position="177"/>
    </location>
    <ligand>
        <name>pyridoxal 5'-phosphate</name>
        <dbReference type="ChEBI" id="CHEBI:597326"/>
    </ligand>
</feature>
<keyword evidence="5 11" id="KW-0028">Amino-acid biosynthesis</keyword>
<feature type="modified residue" description="N6-(pyridoxal phosphate)lysine" evidence="11">
    <location>
        <position position="201"/>
    </location>
</feature>
<dbReference type="RefSeq" id="WP_269881932.1">
    <property type="nucleotide sequence ID" value="NZ_JAQAGZ010000008.1"/>
</dbReference>
<comment type="caution">
    <text evidence="13">The sequence shown here is derived from an EMBL/GenBank/DDBJ whole genome shotgun (WGS) entry which is preliminary data.</text>
</comment>
<dbReference type="HAMAP" id="MF_00160">
    <property type="entry name" value="SerC_aminotrans_5"/>
    <property type="match status" value="1"/>
</dbReference>
<gene>
    <name evidence="11 13" type="primary">serC</name>
    <name evidence="13" type="ORF">O9H85_13430</name>
</gene>
<dbReference type="InterPro" id="IPR015424">
    <property type="entry name" value="PyrdxlP-dep_Trfase"/>
</dbReference>